<feature type="signal peptide" evidence="2">
    <location>
        <begin position="1"/>
        <end position="29"/>
    </location>
</feature>
<dbReference type="EMBL" id="SNRW01001266">
    <property type="protein sequence ID" value="KAA6397083.1"/>
    <property type="molecule type" value="Genomic_DNA"/>
</dbReference>
<protein>
    <submittedName>
        <fullName evidence="3">Uncharacterized protein</fullName>
    </submittedName>
</protein>
<proteinExistence type="predicted"/>
<keyword evidence="2" id="KW-0732">Signal</keyword>
<organism evidence="3 4">
    <name type="scientific">Streblomastix strix</name>
    <dbReference type="NCBI Taxonomy" id="222440"/>
    <lineage>
        <taxon>Eukaryota</taxon>
        <taxon>Metamonada</taxon>
        <taxon>Preaxostyla</taxon>
        <taxon>Oxymonadida</taxon>
        <taxon>Streblomastigidae</taxon>
        <taxon>Streblomastix</taxon>
    </lineage>
</organism>
<reference evidence="3 4" key="1">
    <citation type="submission" date="2019-03" db="EMBL/GenBank/DDBJ databases">
        <title>Single cell metagenomics reveals metabolic interactions within the superorganism composed of flagellate Streblomastix strix and complex community of Bacteroidetes bacteria on its surface.</title>
        <authorList>
            <person name="Treitli S.C."/>
            <person name="Kolisko M."/>
            <person name="Husnik F."/>
            <person name="Keeling P."/>
            <person name="Hampl V."/>
        </authorList>
    </citation>
    <scope>NUCLEOTIDE SEQUENCE [LARGE SCALE GENOMIC DNA]</scope>
    <source>
        <strain evidence="3">ST1C</strain>
    </source>
</reference>
<evidence type="ECO:0000313" key="3">
    <source>
        <dbReference type="EMBL" id="KAA6397083.1"/>
    </source>
</evidence>
<dbReference type="AlphaFoldDB" id="A0A5J4WQP4"/>
<evidence type="ECO:0000256" key="2">
    <source>
        <dbReference type="SAM" id="SignalP"/>
    </source>
</evidence>
<evidence type="ECO:0000313" key="4">
    <source>
        <dbReference type="Proteomes" id="UP000324800"/>
    </source>
</evidence>
<comment type="caution">
    <text evidence="3">The sequence shown here is derived from an EMBL/GenBank/DDBJ whole genome shotgun (WGS) entry which is preliminary data.</text>
</comment>
<sequence length="303" mass="34724">MPKALDQIHCQSFMRQLLHLLLLLPFVHSYFVQVTEQVGRMVNNKFSLHQAINCIYLSIITLLITVGPTFVGFGGLKKELINHMYTGEGIYSTYCLKAVCDIKIASLLMFKRFFKPNEIVEIRLMLSNDTKSENQASQILSPIQGNAIVAHEVHETENEKLSPKLAINEQINRLQKQFPKGASAYSIRHSVTTELAKLGTSERDLATFTLHFQNSRTVQQYCIFAFSIRANDIAWQLTSNLGQDNERLDYVSILRGEIRRERGYQLISLSHLKTRGEIEIRREFPRELKDQTSGMMLKEGQSE</sequence>
<dbReference type="Proteomes" id="UP000324800">
    <property type="component" value="Unassembled WGS sequence"/>
</dbReference>
<gene>
    <name evidence="3" type="ORF">EZS28_007392</name>
</gene>
<name>A0A5J4WQP4_9EUKA</name>
<evidence type="ECO:0000256" key="1">
    <source>
        <dbReference type="SAM" id="Phobius"/>
    </source>
</evidence>
<keyword evidence="1" id="KW-1133">Transmembrane helix</keyword>
<feature type="transmembrane region" description="Helical" evidence="1">
    <location>
        <begin position="55"/>
        <end position="76"/>
    </location>
</feature>
<feature type="chain" id="PRO_5023876667" evidence="2">
    <location>
        <begin position="30"/>
        <end position="303"/>
    </location>
</feature>
<keyword evidence="1" id="KW-0812">Transmembrane</keyword>
<accession>A0A5J4WQP4</accession>
<keyword evidence="1" id="KW-0472">Membrane</keyword>